<organism evidence="2 3">
    <name type="scientific">Leptospira weilii str. Ecochallenge</name>
    <dbReference type="NCBI Taxonomy" id="1049986"/>
    <lineage>
        <taxon>Bacteria</taxon>
        <taxon>Pseudomonadati</taxon>
        <taxon>Spirochaetota</taxon>
        <taxon>Spirochaetia</taxon>
        <taxon>Leptospirales</taxon>
        <taxon>Leptospiraceae</taxon>
        <taxon>Leptospira</taxon>
    </lineage>
</organism>
<proteinExistence type="predicted"/>
<comment type="caution">
    <text evidence="2">The sequence shown here is derived from an EMBL/GenBank/DDBJ whole genome shotgun (WGS) entry which is preliminary data.</text>
</comment>
<evidence type="ECO:0000313" key="2">
    <source>
        <dbReference type="EMBL" id="EMY14228.1"/>
    </source>
</evidence>
<evidence type="ECO:0000313" key="3">
    <source>
        <dbReference type="Proteomes" id="UP000012249"/>
    </source>
</evidence>
<gene>
    <name evidence="2" type="ORF">LEP1GSC043_4535</name>
</gene>
<reference evidence="2 3" key="1">
    <citation type="submission" date="2013-02" db="EMBL/GenBank/DDBJ databases">
        <authorList>
            <person name="Harkins D.M."/>
            <person name="Durkin A.S."/>
            <person name="Brinkac L.M."/>
            <person name="Haft D.H."/>
            <person name="Selengut J.D."/>
            <person name="Sanka R."/>
            <person name="DePew J."/>
            <person name="Purushe J."/>
            <person name="Haake D.A."/>
            <person name="Matsunaga J."/>
            <person name="Vinetz J.M."/>
            <person name="Sutton G.G."/>
            <person name="Nierman W.C."/>
            <person name="Fouts D.E."/>
        </authorList>
    </citation>
    <scope>NUCLEOTIDE SEQUENCE [LARGE SCALE GENOMIC DNA]</scope>
    <source>
        <strain evidence="2 3">Ecochallenge</strain>
    </source>
</reference>
<keyword evidence="1" id="KW-0472">Membrane</keyword>
<accession>N1U128</accession>
<sequence>MQVKSLILVGTLEKYQFLILMIPKVFLICGLVIVARQSLSSALFFAAQRTNAFASRLLVISLQETQRNLLSGPRSSLLRKEPTPSLRGFWLSRFRKRRETCYLVRALLCYAKNQRLRFAAFGYLASHGALDIYKTSQIPQKRPISPAFGRSLKSILPSINSPGSTRNRTGNWEEYVSLPGNRTVVFKIPFTYTFSSLGFTPLGLSVYVKCVRSN</sequence>
<name>N1U128_9LEPT</name>
<dbReference type="AntiFam" id="ANF00001">
    <property type="entry name" value="Shadow ORF"/>
</dbReference>
<feature type="transmembrane region" description="Helical" evidence="1">
    <location>
        <begin position="15"/>
        <end position="35"/>
    </location>
</feature>
<keyword evidence="1" id="KW-0812">Transmembrane</keyword>
<protein>
    <submittedName>
        <fullName evidence="2">Uncharacterized protein</fullName>
    </submittedName>
</protein>
<evidence type="ECO:0000256" key="1">
    <source>
        <dbReference type="SAM" id="Phobius"/>
    </source>
</evidence>
<dbReference type="AlphaFoldDB" id="N1U128"/>
<dbReference type="Proteomes" id="UP000012249">
    <property type="component" value="Unassembled WGS sequence"/>
</dbReference>
<dbReference type="EMBL" id="AHMI02000183">
    <property type="protein sequence ID" value="EMY14228.1"/>
    <property type="molecule type" value="Genomic_DNA"/>
</dbReference>
<keyword evidence="1" id="KW-1133">Transmembrane helix</keyword>